<organism evidence="1 2">
    <name type="scientific">Cyprinid herpesvirus 1</name>
    <dbReference type="NCBI Taxonomy" id="317858"/>
    <lineage>
        <taxon>Viruses</taxon>
        <taxon>Duplodnaviria</taxon>
        <taxon>Heunggongvirae</taxon>
        <taxon>Peploviricota</taxon>
        <taxon>Herviviricetes</taxon>
        <taxon>Herpesvirales</taxon>
        <taxon>Alloherpesviridae</taxon>
        <taxon>Cyvirus</taxon>
        <taxon>Cyvirus cyprinidallo1</taxon>
    </lineage>
</organism>
<sequence length="636" mass="72744">MLPWPCLDQEDIECVTRENNRRLHRKRFEWPELPRTIIKPDLILKLEECPTTGSDLPIYFDAAQRLAELQQTLVETCPMRFECWSGRREETTFAIHSDKIPPLRHVLMNRVMMPSLQDGEEEDEAMRLELDSIFRMAMSIPPARAQKAATLCKDIAKSVRMLRKRDRDECEITRDHANVLCALEELCERMLKNMPAVRDEMMPNPVTETRGSTYHQNLQYTLRHYNLPEIPDIQFIKPYPDGHYMIHGEQLLLKTPRPVTAPHLVSRSVSITKTWHVKALDVRPMQVPDTITWHCRDDPAPEILDAHMFDELINFFDRTEQNKINEDDARRDLETWLGNERVHRHCVKVIGVGALDGKDDDNLIFLNVKAGHRRGSPPTGIYIPLNAIKLGVFENSRATCYYVYPSHLFFTGVSGFDANANRHGITGFSRRGSDLQLALKESDYTWVSEPSLLAHAYPSYGFAFHVEMGARMFFSYVRSNCWVGLITAVQNIVYPRPKGVPMLGDEEGNAETSGPVYESRVGYDALMQATRYQWKTSIHQDVAELVTCPICSEMKQLFYGCRNGHNICGDCMVHLAVTRDTQGIARKNCPQCRDHVISGLPDATVSDIGAADCMRYLHMYLLSSTTSARFKEHIVG</sequence>
<dbReference type="Gene3D" id="3.30.40.10">
    <property type="entry name" value="Zinc/RING finger domain, C3HC4 (zinc finger)"/>
    <property type="match status" value="1"/>
</dbReference>
<protein>
    <submittedName>
        <fullName evidence="1">Protein ORF54</fullName>
    </submittedName>
</protein>
<dbReference type="EMBL" id="JQ815363">
    <property type="protein sequence ID" value="AFJ20354.1"/>
    <property type="molecule type" value="Genomic_DNA"/>
</dbReference>
<name>K7PBC8_9VIRU</name>
<dbReference type="RefSeq" id="YP_007003720.1">
    <property type="nucleotide sequence ID" value="NC_019491.1"/>
</dbReference>
<dbReference type="GeneID" id="14011208"/>
<dbReference type="Proteomes" id="UP000118426">
    <property type="component" value="Segment"/>
</dbReference>
<gene>
    <name evidence="1" type="ORF">CyHV1_ORF54</name>
</gene>
<reference evidence="1 2" key="1">
    <citation type="journal article" date="2013" name="J. Virol.">
        <title>Comparative genomics of carp herpesviruses.</title>
        <authorList>
            <person name="Davison A.J."/>
            <person name="Kurobe T."/>
            <person name="Gatherer D."/>
            <person name="Cunningham C."/>
            <person name="Korf I."/>
            <person name="Fukuda H."/>
            <person name="Hedrick R.P."/>
            <person name="Waltzek T.B."/>
        </authorList>
    </citation>
    <scope>NUCLEOTIDE SEQUENCE [LARGE SCALE GENOMIC DNA]</scope>
    <source>
        <strain evidence="1">NG-J1</strain>
    </source>
</reference>
<evidence type="ECO:0000313" key="2">
    <source>
        <dbReference type="Proteomes" id="UP000118426"/>
    </source>
</evidence>
<dbReference type="OrthoDB" id="5888at10239"/>
<proteinExistence type="predicted"/>
<accession>K7PBC8</accession>
<dbReference type="SUPFAM" id="SSF57850">
    <property type="entry name" value="RING/U-box"/>
    <property type="match status" value="1"/>
</dbReference>
<evidence type="ECO:0000313" key="1">
    <source>
        <dbReference type="EMBL" id="AFJ20354.1"/>
    </source>
</evidence>
<dbReference type="InterPro" id="IPR013083">
    <property type="entry name" value="Znf_RING/FYVE/PHD"/>
</dbReference>
<keyword evidence="2" id="KW-1185">Reference proteome</keyword>
<dbReference type="KEGG" id="vg:14011208"/>